<dbReference type="Pfam" id="PF18895">
    <property type="entry name" value="T4SS_pilin"/>
    <property type="match status" value="1"/>
</dbReference>
<keyword evidence="2" id="KW-0732">Signal</keyword>
<keyword evidence="1" id="KW-1133">Transmembrane helix</keyword>
<feature type="transmembrane region" description="Helical" evidence="1">
    <location>
        <begin position="87"/>
        <end position="109"/>
    </location>
</feature>
<proteinExistence type="predicted"/>
<comment type="caution">
    <text evidence="3">The sequence shown here is derived from an EMBL/GenBank/DDBJ whole genome shotgun (WGS) entry which is preliminary data.</text>
</comment>
<dbReference type="EMBL" id="PFWG01000061">
    <property type="protein sequence ID" value="PJA63593.1"/>
    <property type="molecule type" value="Genomic_DNA"/>
</dbReference>
<organism evidence="3 4">
    <name type="scientific">Candidatus Portnoybacteria bacterium CG_4_9_14_3_um_filter_43_11</name>
    <dbReference type="NCBI Taxonomy" id="1974805"/>
    <lineage>
        <taxon>Bacteria</taxon>
        <taxon>Candidatus Portnoyibacteriota</taxon>
    </lineage>
</organism>
<name>A0A2M7YKV0_9BACT</name>
<feature type="chain" id="PRO_5014967410" description="Conjugal transfer protein TrbC" evidence="2">
    <location>
        <begin position="25"/>
        <end position="113"/>
    </location>
</feature>
<evidence type="ECO:0008006" key="5">
    <source>
        <dbReference type="Google" id="ProtNLM"/>
    </source>
</evidence>
<accession>A0A2M7YKV0</accession>
<evidence type="ECO:0000313" key="4">
    <source>
        <dbReference type="Proteomes" id="UP000230941"/>
    </source>
</evidence>
<protein>
    <recommendedName>
        <fullName evidence="5">Conjugal transfer protein TrbC</fullName>
    </recommendedName>
</protein>
<keyword evidence="1" id="KW-0812">Transmembrane</keyword>
<dbReference type="Proteomes" id="UP000230941">
    <property type="component" value="Unassembled WGS sequence"/>
</dbReference>
<keyword evidence="1" id="KW-0472">Membrane</keyword>
<evidence type="ECO:0000256" key="1">
    <source>
        <dbReference type="SAM" id="Phobius"/>
    </source>
</evidence>
<feature type="transmembrane region" description="Helical" evidence="1">
    <location>
        <begin position="48"/>
        <end position="75"/>
    </location>
</feature>
<reference evidence="4" key="1">
    <citation type="submission" date="2017-09" db="EMBL/GenBank/DDBJ databases">
        <title>Depth-based differentiation of microbial function through sediment-hosted aquifers and enrichment of novel symbionts in the deep terrestrial subsurface.</title>
        <authorList>
            <person name="Probst A.J."/>
            <person name="Ladd B."/>
            <person name="Jarett J.K."/>
            <person name="Geller-Mcgrath D.E."/>
            <person name="Sieber C.M.K."/>
            <person name="Emerson J.B."/>
            <person name="Anantharaman K."/>
            <person name="Thomas B.C."/>
            <person name="Malmstrom R."/>
            <person name="Stieglmeier M."/>
            <person name="Klingl A."/>
            <person name="Woyke T."/>
            <person name="Ryan C.M."/>
            <person name="Banfield J.F."/>
        </authorList>
    </citation>
    <scope>NUCLEOTIDE SEQUENCE [LARGE SCALE GENOMIC DNA]</scope>
</reference>
<dbReference type="InterPro" id="IPR043993">
    <property type="entry name" value="T4SS_pilin"/>
</dbReference>
<evidence type="ECO:0000256" key="2">
    <source>
        <dbReference type="SAM" id="SignalP"/>
    </source>
</evidence>
<gene>
    <name evidence="3" type="ORF">CO160_02685</name>
</gene>
<sequence length="113" mass="11454">MIKVNKKLVGLMSLALLLSSASMAVGVIQPADPGDLPSDEPDTVIVGIFNTVAVIIAVVAALTIVIGGIMWMTAGGNAETETRARQIIIAAVIGLIIVGAAVGIANFVIGNVF</sequence>
<feature type="signal peptide" evidence="2">
    <location>
        <begin position="1"/>
        <end position="24"/>
    </location>
</feature>
<evidence type="ECO:0000313" key="3">
    <source>
        <dbReference type="EMBL" id="PJA63593.1"/>
    </source>
</evidence>
<dbReference type="AlphaFoldDB" id="A0A2M7YKV0"/>